<evidence type="ECO:0000313" key="2">
    <source>
        <dbReference type="Proteomes" id="UP000293547"/>
    </source>
</evidence>
<protein>
    <submittedName>
        <fullName evidence="1">Uncharacterized protein</fullName>
    </submittedName>
</protein>
<evidence type="ECO:0000313" key="1">
    <source>
        <dbReference type="EMBL" id="KAB2104025.1"/>
    </source>
</evidence>
<dbReference type="Proteomes" id="UP000293547">
    <property type="component" value="Unassembled WGS sequence"/>
</dbReference>
<sequence>MSSSHESSTQAMNGEKGRRAWQSRTGNFRYADVAYEDV</sequence>
<accession>A0ACB6FI16</accession>
<comment type="caution">
    <text evidence="1">The sequence shown here is derived from an EMBL/GenBank/DDBJ whole genome shotgun (WGS) entry which is preliminary data.</text>
</comment>
<reference evidence="1 2" key="1">
    <citation type="journal article" date="2019" name="bioRxiv">
        <title>Genomics, evolutionary history and diagnostics of the Alternaria alternata species group including apple and Asian pear pathotypes.</title>
        <authorList>
            <person name="Armitage A.D."/>
            <person name="Cockerton H.M."/>
            <person name="Sreenivasaprasad S."/>
            <person name="Woodhall J.W."/>
            <person name="Lane C.R."/>
            <person name="Harrison R.J."/>
            <person name="Clarkson J.P."/>
        </authorList>
    </citation>
    <scope>NUCLEOTIDE SEQUENCE [LARGE SCALE GENOMIC DNA]</scope>
    <source>
        <strain evidence="1 2">FERA 650</strain>
    </source>
</reference>
<keyword evidence="2" id="KW-1185">Reference proteome</keyword>
<proteinExistence type="predicted"/>
<dbReference type="EMBL" id="PDWZ02000007">
    <property type="protein sequence ID" value="KAB2104025.1"/>
    <property type="molecule type" value="Genomic_DNA"/>
</dbReference>
<gene>
    <name evidence="1" type="ORF">AG0111_0g7914</name>
</gene>
<organism evidence="1 2">
    <name type="scientific">Alternaria gaisen</name>
    <dbReference type="NCBI Taxonomy" id="167740"/>
    <lineage>
        <taxon>Eukaryota</taxon>
        <taxon>Fungi</taxon>
        <taxon>Dikarya</taxon>
        <taxon>Ascomycota</taxon>
        <taxon>Pezizomycotina</taxon>
        <taxon>Dothideomycetes</taxon>
        <taxon>Pleosporomycetidae</taxon>
        <taxon>Pleosporales</taxon>
        <taxon>Pleosporineae</taxon>
        <taxon>Pleosporaceae</taxon>
        <taxon>Alternaria</taxon>
        <taxon>Alternaria sect. Alternaria</taxon>
    </lineage>
</organism>
<name>A0ACB6FI16_9PLEO</name>